<evidence type="ECO:0000259" key="1">
    <source>
        <dbReference type="Pfam" id="PF01402"/>
    </source>
</evidence>
<dbReference type="STRING" id="1233.SAMN05216387_1027"/>
<organism evidence="2 3">
    <name type="scientific">Nitrosovibrio tenuis</name>
    <dbReference type="NCBI Taxonomy" id="1233"/>
    <lineage>
        <taxon>Bacteria</taxon>
        <taxon>Pseudomonadati</taxon>
        <taxon>Pseudomonadota</taxon>
        <taxon>Betaproteobacteria</taxon>
        <taxon>Nitrosomonadales</taxon>
        <taxon>Nitrosomonadaceae</taxon>
        <taxon>Nitrosovibrio</taxon>
    </lineage>
</organism>
<dbReference type="SUPFAM" id="SSF47598">
    <property type="entry name" value="Ribbon-helix-helix"/>
    <property type="match status" value="1"/>
</dbReference>
<protein>
    <submittedName>
        <fullName evidence="2">Predicted transcriptional regulator</fullName>
    </submittedName>
</protein>
<dbReference type="RefSeq" id="WP_090826902.1">
    <property type="nucleotide sequence ID" value="NZ_FOBH01000002.1"/>
</dbReference>
<gene>
    <name evidence="2" type="ORF">SAMN05216387_1027</name>
</gene>
<feature type="domain" description="Ribbon-helix-helix protein CopG" evidence="1">
    <location>
        <begin position="5"/>
        <end position="44"/>
    </location>
</feature>
<dbReference type="InterPro" id="IPR052991">
    <property type="entry name" value="Non-func_TypeII_TA_Antitoxin"/>
</dbReference>
<accession>A0A1H7I1E2</accession>
<dbReference type="InterPro" id="IPR010985">
    <property type="entry name" value="Ribbon_hlx_hlx"/>
</dbReference>
<proteinExistence type="predicted"/>
<dbReference type="InterPro" id="IPR013321">
    <property type="entry name" value="Arc_rbn_hlx_hlx"/>
</dbReference>
<evidence type="ECO:0000313" key="3">
    <source>
        <dbReference type="Proteomes" id="UP000198620"/>
    </source>
</evidence>
<dbReference type="OrthoDB" id="5298181at2"/>
<dbReference type="Pfam" id="PF01402">
    <property type="entry name" value="RHH_1"/>
    <property type="match status" value="1"/>
</dbReference>
<dbReference type="EMBL" id="FOBH01000002">
    <property type="protein sequence ID" value="SEK55672.1"/>
    <property type="molecule type" value="Genomic_DNA"/>
</dbReference>
<dbReference type="PANTHER" id="PTHR40688">
    <property type="match status" value="1"/>
</dbReference>
<sequence length="80" mass="8856">MNTRVVTAHIPNELAEQIDQLAVRLDRPKGWIVKQALTSWVALEAKRHQLTLEGLADVDAGRIVDHTSIDAWATSLDKSA</sequence>
<dbReference type="AlphaFoldDB" id="A0A1H7I1E2"/>
<dbReference type="CDD" id="cd22233">
    <property type="entry name" value="RHH_CopAso-like"/>
    <property type="match status" value="1"/>
</dbReference>
<dbReference type="GO" id="GO:0006355">
    <property type="term" value="P:regulation of DNA-templated transcription"/>
    <property type="evidence" value="ECO:0007669"/>
    <property type="project" value="InterPro"/>
</dbReference>
<dbReference type="InterPro" id="IPR002145">
    <property type="entry name" value="CopG"/>
</dbReference>
<dbReference type="Gene3D" id="1.10.1220.10">
    <property type="entry name" value="Met repressor-like"/>
    <property type="match status" value="1"/>
</dbReference>
<dbReference type="PANTHER" id="PTHR40688:SF2">
    <property type="entry name" value="RIBBON-HELIX-HELIX PROTEIN COPG DOMAIN-CONTAINING PROTEIN"/>
    <property type="match status" value="1"/>
</dbReference>
<keyword evidence="3" id="KW-1185">Reference proteome</keyword>
<dbReference type="Proteomes" id="UP000198620">
    <property type="component" value="Unassembled WGS sequence"/>
</dbReference>
<name>A0A1H7I1E2_9PROT</name>
<evidence type="ECO:0000313" key="2">
    <source>
        <dbReference type="EMBL" id="SEK55672.1"/>
    </source>
</evidence>
<reference evidence="2 3" key="1">
    <citation type="submission" date="2016-10" db="EMBL/GenBank/DDBJ databases">
        <authorList>
            <person name="de Groot N.N."/>
        </authorList>
    </citation>
    <scope>NUCLEOTIDE SEQUENCE [LARGE SCALE GENOMIC DNA]</scope>
    <source>
        <strain evidence="2 3">Nv1</strain>
    </source>
</reference>